<comment type="caution">
    <text evidence="5">The sequence shown here is derived from an EMBL/GenBank/DDBJ whole genome shotgun (WGS) entry which is preliminary data.</text>
</comment>
<keyword evidence="2" id="KW-0808">Transferase</keyword>
<evidence type="ECO:0000256" key="3">
    <source>
        <dbReference type="ARBA" id="ARBA00022691"/>
    </source>
</evidence>
<protein>
    <recommendedName>
        <fullName evidence="6">Methyltransferase ausD</fullName>
    </recommendedName>
</protein>
<evidence type="ECO:0000313" key="5">
    <source>
        <dbReference type="EMBL" id="KAG5170254.1"/>
    </source>
</evidence>
<dbReference type="OrthoDB" id="2094832at2759"/>
<dbReference type="PANTHER" id="PTHR35897:SF1">
    <property type="entry name" value="METHYLTRANSFERASE AUSD"/>
    <property type="match status" value="1"/>
</dbReference>
<dbReference type="Gene3D" id="3.40.50.150">
    <property type="entry name" value="Vaccinia Virus protein VP39"/>
    <property type="match status" value="1"/>
</dbReference>
<evidence type="ECO:0000256" key="1">
    <source>
        <dbReference type="ARBA" id="ARBA00005179"/>
    </source>
</evidence>
<dbReference type="InterPro" id="IPR029063">
    <property type="entry name" value="SAM-dependent_MTases_sf"/>
</dbReference>
<dbReference type="EMBL" id="JAFIQS010000004">
    <property type="protein sequence ID" value="KAG5170254.1"/>
    <property type="molecule type" value="Genomic_DNA"/>
</dbReference>
<proteinExistence type="inferred from homology"/>
<comment type="pathway">
    <text evidence="1">Secondary metabolite biosynthesis.</text>
</comment>
<name>A0A8H8CMN8_PSICU</name>
<evidence type="ECO:0000256" key="4">
    <source>
        <dbReference type="ARBA" id="ARBA00038314"/>
    </source>
</evidence>
<gene>
    <name evidence="5" type="ORF">JR316_004642</name>
</gene>
<dbReference type="GO" id="GO:0016740">
    <property type="term" value="F:transferase activity"/>
    <property type="evidence" value="ECO:0007669"/>
    <property type="project" value="UniProtKB-KW"/>
</dbReference>
<evidence type="ECO:0008006" key="6">
    <source>
        <dbReference type="Google" id="ProtNLM"/>
    </source>
</evidence>
<comment type="similarity">
    <text evidence="4">Belongs to the class I-like SAM-binding methyltransferase superfamily.</text>
</comment>
<keyword evidence="3" id="KW-0949">S-adenosyl-L-methionine</keyword>
<sequence length="317" mass="36374">MMIYAHPNTRPKLDPSRYSIQEDERQFYELLTGIHDEEELKAHIVAVQAKAYQVFGYPCIRLFSFMRLTIARLSAYPKVLKLLEQRKDPILLDLGCCFGNDSRKAMIDGWPIENIVASDLRQEFWECGHELFKSTPASFPVAFIAGDVFDSSMLDMESDTQADPDSIRPLRNLTSLSPLKHKVSAIHVSALFHLFDEDHQRDLAHRLASLLLLEKGSIIFGQHGAQPEMGTRLEIVRMDGTDSEIGQHTMFCHSPESWKKLWEEDIFGPGSLRHRASGDSEGEVRVKVEAKLKLIERWDFVNTNTKFYFMDWSVEVL</sequence>
<dbReference type="SUPFAM" id="SSF53335">
    <property type="entry name" value="S-adenosyl-L-methionine-dependent methyltransferases"/>
    <property type="match status" value="1"/>
</dbReference>
<dbReference type="PANTHER" id="PTHR35897">
    <property type="entry name" value="METHYLTRANSFERASE AUSD"/>
    <property type="match status" value="1"/>
</dbReference>
<accession>A0A8H8CMN8</accession>
<dbReference type="InterPro" id="IPR051654">
    <property type="entry name" value="Meroterpenoid_MTases"/>
</dbReference>
<reference evidence="5" key="1">
    <citation type="submission" date="2021-02" db="EMBL/GenBank/DDBJ databases">
        <title>Psilocybe cubensis genome.</title>
        <authorList>
            <person name="Mckernan K.J."/>
            <person name="Crawford S."/>
            <person name="Trippe A."/>
            <person name="Kane L.T."/>
            <person name="Mclaughlin S."/>
        </authorList>
    </citation>
    <scope>NUCLEOTIDE SEQUENCE [LARGE SCALE GENOMIC DNA]</scope>
    <source>
        <strain evidence="5">MGC-MH-2018</strain>
    </source>
</reference>
<dbReference type="AlphaFoldDB" id="A0A8H8CMN8"/>
<organism evidence="5">
    <name type="scientific">Psilocybe cubensis</name>
    <name type="common">Psychedelic mushroom</name>
    <name type="synonym">Stropharia cubensis</name>
    <dbReference type="NCBI Taxonomy" id="181762"/>
    <lineage>
        <taxon>Eukaryota</taxon>
        <taxon>Fungi</taxon>
        <taxon>Dikarya</taxon>
        <taxon>Basidiomycota</taxon>
        <taxon>Agaricomycotina</taxon>
        <taxon>Agaricomycetes</taxon>
        <taxon>Agaricomycetidae</taxon>
        <taxon>Agaricales</taxon>
        <taxon>Agaricineae</taxon>
        <taxon>Strophariaceae</taxon>
        <taxon>Psilocybe</taxon>
    </lineage>
</organism>
<evidence type="ECO:0000256" key="2">
    <source>
        <dbReference type="ARBA" id="ARBA00022679"/>
    </source>
</evidence>